<feature type="region of interest" description="Disordered" evidence="1">
    <location>
        <begin position="76"/>
        <end position="123"/>
    </location>
</feature>
<dbReference type="EMBL" id="LT671827">
    <property type="protein sequence ID" value="SHO79683.1"/>
    <property type="molecule type" value="Genomic_DNA"/>
</dbReference>
<feature type="compositionally biased region" description="Low complexity" evidence="1">
    <location>
        <begin position="98"/>
        <end position="108"/>
    </location>
</feature>
<accession>A0A1M8ABF1</accession>
<proteinExistence type="predicted"/>
<dbReference type="Proteomes" id="UP000186303">
    <property type="component" value="Chromosome 7"/>
</dbReference>
<gene>
    <name evidence="2" type="ORF">MSYG_4033</name>
</gene>
<dbReference type="AlphaFoldDB" id="A0A1M8ABF1"/>
<reference evidence="3" key="1">
    <citation type="journal article" date="2017" name="Nucleic Acids Res.">
        <title>Proteogenomics produces comprehensive and highly accurate protein-coding gene annotation in a complete genome assembly of Malassezia sympodialis.</title>
        <authorList>
            <person name="Zhu Y."/>
            <person name="Engstroem P.G."/>
            <person name="Tellgren-Roth C."/>
            <person name="Baudo C.D."/>
            <person name="Kennell J.C."/>
            <person name="Sun S."/>
            <person name="Billmyre R.B."/>
            <person name="Schroeder M.S."/>
            <person name="Andersson A."/>
            <person name="Holm T."/>
            <person name="Sigurgeirsson B."/>
            <person name="Wu G."/>
            <person name="Sankaranarayanan S.R."/>
            <person name="Siddharthan R."/>
            <person name="Sanyal K."/>
            <person name="Lundeberg J."/>
            <person name="Nystedt B."/>
            <person name="Boekhout T."/>
            <person name="Dawson T.L. Jr."/>
            <person name="Heitman J."/>
            <person name="Scheynius A."/>
            <person name="Lehtioe J."/>
        </authorList>
    </citation>
    <scope>NUCLEOTIDE SEQUENCE [LARGE SCALE GENOMIC DNA]</scope>
    <source>
        <strain evidence="3">ATCC 42132</strain>
    </source>
</reference>
<protein>
    <submittedName>
        <fullName evidence="2">Uncharacterized protein</fullName>
    </submittedName>
</protein>
<keyword evidence="3" id="KW-1185">Reference proteome</keyword>
<organism evidence="2 3">
    <name type="scientific">Malassezia sympodialis (strain ATCC 42132)</name>
    <name type="common">Atopic eczema-associated yeast</name>
    <dbReference type="NCBI Taxonomy" id="1230383"/>
    <lineage>
        <taxon>Eukaryota</taxon>
        <taxon>Fungi</taxon>
        <taxon>Dikarya</taxon>
        <taxon>Basidiomycota</taxon>
        <taxon>Ustilaginomycotina</taxon>
        <taxon>Malasseziomycetes</taxon>
        <taxon>Malasseziales</taxon>
        <taxon>Malasseziaceae</taxon>
        <taxon>Malassezia</taxon>
    </lineage>
</organism>
<sequence>MSRTAGGRFGQENELQRSLKEPVTLWERQWVVPVAVAHPASAGQNLTDRLGQDAQAMRSSNPVRILKWVRTDNVAKFESPAPEGTANGERISEPKPLSSASATADSTTLGSVPEESVQMDPKA</sequence>
<dbReference type="OrthoDB" id="3366682at2759"/>
<evidence type="ECO:0000256" key="1">
    <source>
        <dbReference type="SAM" id="MobiDB-lite"/>
    </source>
</evidence>
<dbReference type="VEuPathDB" id="FungiDB:MSYG_4033"/>
<name>A0A1M8ABF1_MALS4</name>
<evidence type="ECO:0000313" key="2">
    <source>
        <dbReference type="EMBL" id="SHO79683.1"/>
    </source>
</evidence>
<evidence type="ECO:0000313" key="3">
    <source>
        <dbReference type="Proteomes" id="UP000186303"/>
    </source>
</evidence>